<protein>
    <submittedName>
        <fullName evidence="1">Uncharacterized protein</fullName>
    </submittedName>
</protein>
<dbReference type="STRING" id="660122.C7ZQJ0"/>
<reference evidence="1 2" key="1">
    <citation type="journal article" date="2009" name="PLoS Genet.">
        <title>The genome of Nectria haematococca: contribution of supernumerary chromosomes to gene expansion.</title>
        <authorList>
            <person name="Coleman J.J."/>
            <person name="Rounsley S.D."/>
            <person name="Rodriguez-Carres M."/>
            <person name="Kuo A."/>
            <person name="Wasmann C.C."/>
            <person name="Grimwood J."/>
            <person name="Schmutz J."/>
            <person name="Taga M."/>
            <person name="White G.J."/>
            <person name="Zhou S."/>
            <person name="Schwartz D.C."/>
            <person name="Freitag M."/>
            <person name="Ma L.J."/>
            <person name="Danchin E.G."/>
            <person name="Henrissat B."/>
            <person name="Coutinho P.M."/>
            <person name="Nelson D.R."/>
            <person name="Straney D."/>
            <person name="Napoli C.A."/>
            <person name="Barker B.M."/>
            <person name="Gribskov M."/>
            <person name="Rep M."/>
            <person name="Kroken S."/>
            <person name="Molnar I."/>
            <person name="Rensing C."/>
            <person name="Kennell J.C."/>
            <person name="Zamora J."/>
            <person name="Farman M.L."/>
            <person name="Selker E.U."/>
            <person name="Salamov A."/>
            <person name="Shapiro H."/>
            <person name="Pangilinan J."/>
            <person name="Lindquist E."/>
            <person name="Lamers C."/>
            <person name="Grigoriev I.V."/>
            <person name="Geiser D.M."/>
            <person name="Covert S.F."/>
            <person name="Temporini E."/>
            <person name="Vanetten H.D."/>
        </authorList>
    </citation>
    <scope>NUCLEOTIDE SEQUENCE [LARGE SCALE GENOMIC DNA]</scope>
    <source>
        <strain evidence="2">ATCC MYA-4622 / CBS 123669 / FGSC 9596 / NRRL 45880 / 77-13-4</strain>
    </source>
</reference>
<dbReference type="eggNOG" id="ENOG502TBH9">
    <property type="taxonomic scope" value="Eukaryota"/>
</dbReference>
<organism evidence="1 2">
    <name type="scientific">Fusarium vanettenii (strain ATCC MYA-4622 / CBS 123669 / FGSC 9596 / NRRL 45880 / 77-13-4)</name>
    <name type="common">Fusarium solani subsp. pisi</name>
    <dbReference type="NCBI Taxonomy" id="660122"/>
    <lineage>
        <taxon>Eukaryota</taxon>
        <taxon>Fungi</taxon>
        <taxon>Dikarya</taxon>
        <taxon>Ascomycota</taxon>
        <taxon>Pezizomycotina</taxon>
        <taxon>Sordariomycetes</taxon>
        <taxon>Hypocreomycetidae</taxon>
        <taxon>Hypocreales</taxon>
        <taxon>Nectriaceae</taxon>
        <taxon>Fusarium</taxon>
        <taxon>Fusarium solani species complex</taxon>
        <taxon>Fusarium vanettenii</taxon>
    </lineage>
</organism>
<dbReference type="GeneID" id="9666947"/>
<dbReference type="KEGG" id="nhe:NECHADRAFT_89216"/>
<evidence type="ECO:0000313" key="1">
    <source>
        <dbReference type="EMBL" id="EEU33703.1"/>
    </source>
</evidence>
<dbReference type="Proteomes" id="UP000005206">
    <property type="component" value="Unassembled WGS sequence"/>
</dbReference>
<dbReference type="OMA" id="VHECATI"/>
<gene>
    <name evidence="1" type="ORF">NECHADRAFT_89216</name>
</gene>
<dbReference type="InParanoid" id="C7ZQJ0"/>
<accession>C7ZQJ0</accession>
<evidence type="ECO:0000313" key="2">
    <source>
        <dbReference type="Proteomes" id="UP000005206"/>
    </source>
</evidence>
<proteinExistence type="predicted"/>
<keyword evidence="2" id="KW-1185">Reference proteome</keyword>
<dbReference type="OrthoDB" id="5153231at2759"/>
<dbReference type="RefSeq" id="XP_003039416.1">
    <property type="nucleotide sequence ID" value="XM_003039370.1"/>
</dbReference>
<dbReference type="AlphaFoldDB" id="C7ZQJ0"/>
<dbReference type="EMBL" id="GG698998">
    <property type="protein sequence ID" value="EEU33703.1"/>
    <property type="molecule type" value="Genomic_DNA"/>
</dbReference>
<dbReference type="HOGENOM" id="CLU_016575_2_1_1"/>
<dbReference type="VEuPathDB" id="FungiDB:NECHADRAFT_89216"/>
<name>C7ZQJ0_FUSV7</name>
<sequence>MAQAQERIDEPGIHCVTRRCRLCRFPIEMGEMIVADVNGWLTPAYALKESAHYYEDKHMLLQGCRVECIHEDGESGQVPCYHVECRKYASWPEDQYLLRATEYTYEPTMREDQRRINRTWLLLGRRLQQVYEKLPAEVCYMIAGELVHEVAAMATDQLWKCRPQELENTDIYNRIDMKVRARYIYIDGIRYVESLSSSPYAEGELVVDPATSSTIDAIHVLEDHIGVRQVLFSSTEHSQKLEALLSTPVKDAWWRSIPFSTTVFYANFDGVKLRSIKTDGRGPRPVPSAAMQGKSTSADVAWPRPMYPANEPVLNYSNFNNWEIEEERRNAEITPWTPFTRYRFRTVSLDFNDTAVTGYSVCFMSGIRGIYAHRGEDMDMYNDVDMYSRKGNWTYMPIDPDERISAIWIRSQDTTSSTGLIFQTNKGRQVMFGVRTDSQSRLDRARLWTPLLGVSENPFRVYCKHSYRGVDQIAVQPLETLTEEPPREMMPWPTLPSPAPRTQHFSAVSLDNVMQITPCGREIAFQHEDLWVITGIMVHYADGHRACAGEFRLDCAGESMRVDNMSMLMMGFYVTKDKTAPWLGAIESEPTDDEDFLTWKSLRCGGMLEWWFDEAGRCQIFRRDPTGQLSRV</sequence>